<dbReference type="SUPFAM" id="SSF52922">
    <property type="entry name" value="TK C-terminal domain-like"/>
    <property type="match status" value="1"/>
</dbReference>
<protein>
    <submittedName>
        <fullName evidence="5">Transketolase</fullName>
    </submittedName>
</protein>
<organism evidence="5 6">
    <name type="scientific">Enterocloster lavalensis</name>
    <dbReference type="NCBI Taxonomy" id="460384"/>
    <lineage>
        <taxon>Bacteria</taxon>
        <taxon>Bacillati</taxon>
        <taxon>Bacillota</taxon>
        <taxon>Clostridia</taxon>
        <taxon>Lachnospirales</taxon>
        <taxon>Lachnospiraceae</taxon>
        <taxon>Enterocloster</taxon>
    </lineage>
</organism>
<dbReference type="Pfam" id="PF02779">
    <property type="entry name" value="Transket_pyr"/>
    <property type="match status" value="1"/>
</dbReference>
<dbReference type="STRING" id="460384.SAMN05216313_117105"/>
<dbReference type="GeneID" id="93279233"/>
<dbReference type="SMART" id="SM00861">
    <property type="entry name" value="Transket_pyr"/>
    <property type="match status" value="1"/>
</dbReference>
<evidence type="ECO:0000259" key="4">
    <source>
        <dbReference type="SMART" id="SM00861"/>
    </source>
</evidence>
<comment type="cofactor">
    <cofactor evidence="1">
        <name>thiamine diphosphate</name>
        <dbReference type="ChEBI" id="CHEBI:58937"/>
    </cofactor>
</comment>
<evidence type="ECO:0000313" key="6">
    <source>
        <dbReference type="Proteomes" id="UP000198508"/>
    </source>
</evidence>
<dbReference type="InterPro" id="IPR009014">
    <property type="entry name" value="Transketo_C/PFOR_II"/>
</dbReference>
<dbReference type="InterPro" id="IPR033248">
    <property type="entry name" value="Transketolase_C"/>
</dbReference>
<keyword evidence="3" id="KW-0786">Thiamine pyrophosphate</keyword>
<evidence type="ECO:0000256" key="2">
    <source>
        <dbReference type="ARBA" id="ARBA00007131"/>
    </source>
</evidence>
<name>A0A1I0HT98_9FIRM</name>
<dbReference type="Pfam" id="PF02780">
    <property type="entry name" value="Transketolase_C"/>
    <property type="match status" value="1"/>
</dbReference>
<dbReference type="SUPFAM" id="SSF52518">
    <property type="entry name" value="Thiamin diphosphate-binding fold (THDP-binding)"/>
    <property type="match status" value="1"/>
</dbReference>
<sequence>MSYDTITLRELVGGVLVEAGKENKDIYVIDSDLAKSTTTNQFEEVFPERFVETGIAEQNAMSIAAGIATEGRIPFYVNFAIFVSGTCWTQLRQICYANLNVKLIATHPGMDGGYDGATHHANEDLALMRVLPNLKILAPSNPDELKAAVQIAIAHQGPVYIRCVRDAVPNLPAKETVQMGKAVVVEDDGDDFALIYEGSATELAFKSFAACREKGKKGKLINLFSIKPVDRDLIRQTAGTVKRIVTIENHSVIGGLGGLIAETVCDIPGHAPVLRVGVEDVFTESGPSGLVKEKYGLNVEHVLGKLGD</sequence>
<keyword evidence="6" id="KW-1185">Reference proteome</keyword>
<dbReference type="FunFam" id="3.40.50.970:FF:000129">
    <property type="entry name" value="Transketolase"/>
    <property type="match status" value="1"/>
</dbReference>
<dbReference type="PANTHER" id="PTHR43825">
    <property type="entry name" value="PYRUVATE DEHYDROGENASE E1 COMPONENT"/>
    <property type="match status" value="1"/>
</dbReference>
<feature type="domain" description="Transketolase-like pyrimidine-binding" evidence="4">
    <location>
        <begin position="6"/>
        <end position="170"/>
    </location>
</feature>
<comment type="similarity">
    <text evidence="2">Belongs to the transketolase family.</text>
</comment>
<dbReference type="CDD" id="cd07033">
    <property type="entry name" value="TPP_PYR_DXS_TK_like"/>
    <property type="match status" value="1"/>
</dbReference>
<evidence type="ECO:0000256" key="3">
    <source>
        <dbReference type="ARBA" id="ARBA00023052"/>
    </source>
</evidence>
<accession>A0A1I0HT98</accession>
<dbReference type="AlphaFoldDB" id="A0A1I0HT98"/>
<dbReference type="InterPro" id="IPR051157">
    <property type="entry name" value="PDH/Transketolase"/>
</dbReference>
<dbReference type="InterPro" id="IPR005475">
    <property type="entry name" value="Transketolase-like_Pyr-bd"/>
</dbReference>
<dbReference type="Gene3D" id="3.40.50.970">
    <property type="match status" value="1"/>
</dbReference>
<dbReference type="InterPro" id="IPR029061">
    <property type="entry name" value="THDP-binding"/>
</dbReference>
<evidence type="ECO:0000256" key="1">
    <source>
        <dbReference type="ARBA" id="ARBA00001964"/>
    </source>
</evidence>
<dbReference type="RefSeq" id="WP_092365936.1">
    <property type="nucleotide sequence ID" value="NZ_DAINWJ010000366.1"/>
</dbReference>
<dbReference type="Gene3D" id="3.40.50.920">
    <property type="match status" value="1"/>
</dbReference>
<proteinExistence type="inferred from homology"/>
<reference evidence="6" key="1">
    <citation type="submission" date="2016-10" db="EMBL/GenBank/DDBJ databases">
        <authorList>
            <person name="Varghese N."/>
            <person name="Submissions S."/>
        </authorList>
    </citation>
    <scope>NUCLEOTIDE SEQUENCE [LARGE SCALE GENOMIC DNA]</scope>
    <source>
        <strain evidence="6">NLAE-zl-G277</strain>
    </source>
</reference>
<gene>
    <name evidence="5" type="ORF">SAMN05216313_117105</name>
</gene>
<dbReference type="PANTHER" id="PTHR43825:SF1">
    <property type="entry name" value="TRANSKETOLASE-LIKE PYRIMIDINE-BINDING DOMAIN-CONTAINING PROTEIN"/>
    <property type="match status" value="1"/>
</dbReference>
<dbReference type="Proteomes" id="UP000198508">
    <property type="component" value="Unassembled WGS sequence"/>
</dbReference>
<dbReference type="EMBL" id="FOIM01000017">
    <property type="protein sequence ID" value="SET87273.1"/>
    <property type="molecule type" value="Genomic_DNA"/>
</dbReference>
<evidence type="ECO:0000313" key="5">
    <source>
        <dbReference type="EMBL" id="SET87273.1"/>
    </source>
</evidence>